<accession>A0ABT1SKA2</accession>
<evidence type="ECO:0000256" key="2">
    <source>
        <dbReference type="ARBA" id="ARBA00001962"/>
    </source>
</evidence>
<dbReference type="RefSeq" id="WP_256197611.1">
    <property type="nucleotide sequence ID" value="NZ_CALVCM010000002.1"/>
</dbReference>
<evidence type="ECO:0000256" key="10">
    <source>
        <dbReference type="ARBA" id="ARBA00023004"/>
    </source>
</evidence>
<dbReference type="EC" id="4.4.1.21" evidence="5"/>
<keyword evidence="16" id="KW-1185">Reference proteome</keyword>
<comment type="cofactor">
    <cofactor evidence="2">
        <name>Fe cation</name>
        <dbReference type="ChEBI" id="CHEBI:24875"/>
    </cofactor>
</comment>
<gene>
    <name evidence="15" type="ORF">NE663_05155</name>
</gene>
<keyword evidence="10" id="KW-0408">Iron</keyword>
<proteinExistence type="inferred from homology"/>
<evidence type="ECO:0000313" key="16">
    <source>
        <dbReference type="Proteomes" id="UP001524435"/>
    </source>
</evidence>
<comment type="similarity">
    <text evidence="3">Belongs to the LuxS family.</text>
</comment>
<evidence type="ECO:0000256" key="1">
    <source>
        <dbReference type="ARBA" id="ARBA00000297"/>
    </source>
</evidence>
<evidence type="ECO:0000256" key="11">
    <source>
        <dbReference type="ARBA" id="ARBA00023239"/>
    </source>
</evidence>
<keyword evidence="8" id="KW-0479">Metal-binding</keyword>
<dbReference type="GO" id="GO:0043768">
    <property type="term" value="F:S-ribosylhomocysteine lyase activity"/>
    <property type="evidence" value="ECO:0007669"/>
    <property type="project" value="UniProtKB-EC"/>
</dbReference>
<dbReference type="PRINTS" id="PR01487">
    <property type="entry name" value="LUXSPROTEIN"/>
</dbReference>
<dbReference type="EMBL" id="JANGCH010000005">
    <property type="protein sequence ID" value="MCQ5121648.1"/>
    <property type="molecule type" value="Genomic_DNA"/>
</dbReference>
<evidence type="ECO:0000256" key="14">
    <source>
        <dbReference type="ARBA" id="ARBA00031777"/>
    </source>
</evidence>
<evidence type="ECO:0000256" key="12">
    <source>
        <dbReference type="ARBA" id="ARBA00024654"/>
    </source>
</evidence>
<evidence type="ECO:0000256" key="4">
    <source>
        <dbReference type="ARBA" id="ARBA00011738"/>
    </source>
</evidence>
<reference evidence="15 16" key="1">
    <citation type="submission" date="2022-06" db="EMBL/GenBank/DDBJ databases">
        <title>Isolation of gut microbiota from human fecal samples.</title>
        <authorList>
            <person name="Pamer E.G."/>
            <person name="Barat B."/>
            <person name="Waligurski E."/>
            <person name="Medina S."/>
            <person name="Paddock L."/>
            <person name="Mostad J."/>
        </authorList>
    </citation>
    <scope>NUCLEOTIDE SEQUENCE [LARGE SCALE GENOMIC DNA]</scope>
    <source>
        <strain evidence="15 16">DFI.6.1</strain>
    </source>
</reference>
<comment type="function">
    <text evidence="12">Involved in the synthesis of autoinducer 2 (AI-2) which is secreted by bacteria and is used to communicate both the cell density and the metabolic potential of the environment. The regulation of gene expression in response to changes in cell density is called quorum sensing. Catalyzes the transformation of S-ribosylhomocysteine (RHC) to homocysteine (HC) and 4,5-dihydroxy-2,3-pentadione (DPD).</text>
</comment>
<evidence type="ECO:0000256" key="7">
    <source>
        <dbReference type="ARBA" id="ARBA00022654"/>
    </source>
</evidence>
<evidence type="ECO:0000256" key="13">
    <source>
        <dbReference type="ARBA" id="ARBA00030600"/>
    </source>
</evidence>
<keyword evidence="7" id="KW-0673">Quorum sensing</keyword>
<dbReference type="PANTHER" id="PTHR35799">
    <property type="entry name" value="S-RIBOSYLHOMOCYSTEINE LYASE"/>
    <property type="match status" value="1"/>
</dbReference>
<dbReference type="InterPro" id="IPR003815">
    <property type="entry name" value="S-ribosylhomocysteinase"/>
</dbReference>
<comment type="catalytic activity">
    <reaction evidence="1">
        <text>S-(5-deoxy-D-ribos-5-yl)-L-homocysteine = (S)-4,5-dihydroxypentane-2,3-dione + L-homocysteine</text>
        <dbReference type="Rhea" id="RHEA:17753"/>
        <dbReference type="ChEBI" id="CHEBI:29484"/>
        <dbReference type="ChEBI" id="CHEBI:58195"/>
        <dbReference type="ChEBI" id="CHEBI:58199"/>
        <dbReference type="EC" id="4.4.1.21"/>
    </reaction>
</comment>
<dbReference type="NCBIfam" id="NF002604">
    <property type="entry name" value="PRK02260.1-4"/>
    <property type="match status" value="1"/>
</dbReference>
<dbReference type="PANTHER" id="PTHR35799:SF1">
    <property type="entry name" value="S-RIBOSYLHOMOCYSTEINE LYASE"/>
    <property type="match status" value="1"/>
</dbReference>
<sequence length="159" mass="18243">MERITSFCIDHDRLKKGLYLSRIDGDVVTYDMRMCVPNQGVYLENAGLHTFEHLLATYVRNSVYRDQVIYAGPMGCRTGFYFLCRDRVSKQEVIALLQAACAFIKDFEGEIPGASCSAECGNYLDHDLQQAKRYAQDYLQVIQAWKPEDMIYEDSDKAL</sequence>
<keyword evidence="9" id="KW-0071">Autoinducer synthesis</keyword>
<dbReference type="Proteomes" id="UP001524435">
    <property type="component" value="Unassembled WGS sequence"/>
</dbReference>
<dbReference type="InterPro" id="IPR011249">
    <property type="entry name" value="Metalloenz_LuxS/M16"/>
</dbReference>
<evidence type="ECO:0000313" key="15">
    <source>
        <dbReference type="EMBL" id="MCQ5121648.1"/>
    </source>
</evidence>
<comment type="caution">
    <text evidence="15">The sequence shown here is derived from an EMBL/GenBank/DDBJ whole genome shotgun (WGS) entry which is preliminary data.</text>
</comment>
<evidence type="ECO:0000256" key="9">
    <source>
        <dbReference type="ARBA" id="ARBA00022929"/>
    </source>
</evidence>
<dbReference type="InterPro" id="IPR037005">
    <property type="entry name" value="LuxS_sf"/>
</dbReference>
<dbReference type="Pfam" id="PF02664">
    <property type="entry name" value="LuxS"/>
    <property type="match status" value="1"/>
</dbReference>
<name>A0ABT1SKA2_9FIRM</name>
<dbReference type="Gene3D" id="3.30.1360.80">
    <property type="entry name" value="S-ribosylhomocysteinase (LuxS)"/>
    <property type="match status" value="1"/>
</dbReference>
<keyword evidence="11 15" id="KW-0456">Lyase</keyword>
<comment type="subunit">
    <text evidence="4">Homodimer.</text>
</comment>
<dbReference type="SUPFAM" id="SSF63411">
    <property type="entry name" value="LuxS/MPP-like metallohydrolase"/>
    <property type="match status" value="1"/>
</dbReference>
<evidence type="ECO:0000256" key="5">
    <source>
        <dbReference type="ARBA" id="ARBA00012240"/>
    </source>
</evidence>
<evidence type="ECO:0000256" key="3">
    <source>
        <dbReference type="ARBA" id="ARBA00007311"/>
    </source>
</evidence>
<evidence type="ECO:0000256" key="6">
    <source>
        <dbReference type="ARBA" id="ARBA00015130"/>
    </source>
</evidence>
<protein>
    <recommendedName>
        <fullName evidence="6">S-ribosylhomocysteine lyase</fullName>
        <ecNumber evidence="5">4.4.1.21</ecNumber>
    </recommendedName>
    <alternativeName>
        <fullName evidence="13">AI-2 synthesis protein</fullName>
    </alternativeName>
    <alternativeName>
        <fullName evidence="14">Autoinducer-2 production protein LuxS</fullName>
    </alternativeName>
</protein>
<evidence type="ECO:0000256" key="8">
    <source>
        <dbReference type="ARBA" id="ARBA00022723"/>
    </source>
</evidence>
<organism evidence="15 16">
    <name type="scientific">Massilicoli timonensis</name>
    <dbReference type="NCBI Taxonomy" id="2015901"/>
    <lineage>
        <taxon>Bacteria</taxon>
        <taxon>Bacillati</taxon>
        <taxon>Bacillota</taxon>
        <taxon>Erysipelotrichia</taxon>
        <taxon>Erysipelotrichales</taxon>
        <taxon>Erysipelotrichaceae</taxon>
        <taxon>Massilicoli</taxon>
    </lineage>
</organism>